<dbReference type="RefSeq" id="WP_037169566.1">
    <property type="nucleotide sequence ID" value="NZ_CAJXID010000048.1"/>
</dbReference>
<feature type="chain" id="PRO_5037174312" description="Transmembrane protein" evidence="1">
    <location>
        <begin position="21"/>
        <end position="73"/>
    </location>
</feature>
<dbReference type="PROSITE" id="PS51257">
    <property type="entry name" value="PROKAR_LIPOPROTEIN"/>
    <property type="match status" value="1"/>
</dbReference>
<sequence length="73" mass="7755">MKPFFLVAALPLVASGCASTLPEVVDSGSQPDSAYAAPVRYEGVIGSYTHRIPVDPKPWRGLNDAQAPRQEGT</sequence>
<accession>A0A922T850</accession>
<name>A0A922T850_9HYPH</name>
<evidence type="ECO:0008006" key="4">
    <source>
        <dbReference type="Google" id="ProtNLM"/>
    </source>
</evidence>
<evidence type="ECO:0000313" key="2">
    <source>
        <dbReference type="EMBL" id="KEQ02666.1"/>
    </source>
</evidence>
<proteinExistence type="predicted"/>
<organism evidence="2 3">
    <name type="scientific">Pseudorhizobium pelagicum</name>
    <dbReference type="NCBI Taxonomy" id="1509405"/>
    <lineage>
        <taxon>Bacteria</taxon>
        <taxon>Pseudomonadati</taxon>
        <taxon>Pseudomonadota</taxon>
        <taxon>Alphaproteobacteria</taxon>
        <taxon>Hyphomicrobiales</taxon>
        <taxon>Rhizobiaceae</taxon>
        <taxon>Rhizobium/Agrobacterium group</taxon>
        <taxon>Pseudorhizobium</taxon>
    </lineage>
</organism>
<protein>
    <recommendedName>
        <fullName evidence="4">Transmembrane protein</fullName>
    </recommendedName>
</protein>
<feature type="signal peptide" evidence="1">
    <location>
        <begin position="1"/>
        <end position="20"/>
    </location>
</feature>
<dbReference type="EMBL" id="JOKJ01000046">
    <property type="protein sequence ID" value="KEQ02666.1"/>
    <property type="molecule type" value="Genomic_DNA"/>
</dbReference>
<dbReference type="Proteomes" id="UP000052167">
    <property type="component" value="Unassembled WGS sequence"/>
</dbReference>
<gene>
    <name evidence="2" type="ORF">GV68_20325</name>
</gene>
<evidence type="ECO:0000256" key="1">
    <source>
        <dbReference type="SAM" id="SignalP"/>
    </source>
</evidence>
<reference evidence="2 3" key="1">
    <citation type="submission" date="2014-06" db="EMBL/GenBank/DDBJ databases">
        <title>Rhizobium pelagicum/R2-400B4.</title>
        <authorList>
            <person name="Kimes N.E."/>
            <person name="Lopez-Perez M."/>
        </authorList>
    </citation>
    <scope>NUCLEOTIDE SEQUENCE [LARGE SCALE GENOMIC DNA]</scope>
    <source>
        <strain evidence="2 3">R2-400B4</strain>
    </source>
</reference>
<keyword evidence="3" id="KW-1185">Reference proteome</keyword>
<dbReference type="AlphaFoldDB" id="A0A922T850"/>
<keyword evidence="1" id="KW-0732">Signal</keyword>
<dbReference type="OrthoDB" id="8084577at2"/>
<evidence type="ECO:0000313" key="3">
    <source>
        <dbReference type="Proteomes" id="UP000052167"/>
    </source>
</evidence>
<comment type="caution">
    <text evidence="2">The sequence shown here is derived from an EMBL/GenBank/DDBJ whole genome shotgun (WGS) entry which is preliminary data.</text>
</comment>